<dbReference type="SMART" id="SM00248">
    <property type="entry name" value="ANK"/>
    <property type="match status" value="9"/>
</dbReference>
<gene>
    <name evidence="6" type="ORF">PGQ11_013427</name>
</gene>
<feature type="compositionally biased region" description="Basic and acidic residues" evidence="4">
    <location>
        <begin position="1169"/>
        <end position="1178"/>
    </location>
</feature>
<sequence length="1304" mass="145033">MVGHKRQDNDLKWESFRPEIERKFVTEKQTLDQIVTWLGEQGFLVSKNKLNYRLNNVWGLRRRAPKGKAPEFWRSVGQLPGLISPPENGSGASSLALIHNQRRQRIRPSNLARQTKRYNSDTPSSHPCLTSQLPGSLQVAVRSPTPERAPLAWPQDLPWLVSKLQRLEIRSSHRLPHQSVGFVPTSDFLQYLAIGGRLSRQRLSGACFVKSLASEIPELQVGDADRRAKTILLGNSQRSAEERLKLLLLQISNNHIRLGEFPTEDSLIKFDYLLELVENSGLTATPLALREQDITIRAVCDTLYQETFLFLWHVSRNKYKLRYDTDRARSLLGWLLGSGQDPNTPIPISEYPKRPTTGLQISLVLSIGDLATRLLDLGAVPPGVRPDGGVSDELYLPPLLLAAMYLKDTDQSVVSRVEQYGLSQHCLEISQYSLSREYSSNPIQYILRWCTDPAATLVVEFLFDYPDRRGKYRDMVDWKSVFVHASGYGKLGVLKLLLSRQSDICPPIGGTVHEYVNWAGPNGLTAAHAAAAATEWQDPVQICQFLLQNGAVLEGEDPHHPSMFHMACAYGCLDTVRLLHMRGAHTNRRCGYFESKGGIPKLVSTTLQTPLESTLARFHGHQNPDAALAICTYLIDNGSEISCICALVDAAMEMFDVELLSRTLKLAPPVNCHELPNRIFVSGNREIREALVKENRLKEVKIQMAHLLLDAGAQVQLDSAAEAAFLGDWHLTTKALAAIIDEKSETDGLPDPGKESDVLMVPFSSLPRPCPTGRFLEAAILSCSTDIARKAFALHPNLYDASALCAATLIATTKSGDFGLVQSLLNNRVGGRLHDEDRQIHNEMSAVGIAAYSGNWELLQLLLHHIPLSQQAIVPSLPGIPFNPLKLPASMWGGFWNFGPISSVQIFASQACPRIFNLFVNQTFPMTAGFLIALIHRYDNTHDRVWTLVRNRYRIQQDIDYAKGDSPLHHAIESGDISLVRACLELGVDIDGCGNNFGEPVTKQTSPLAFSIYHGQLEIAGLLIDRGANVNSPEKDGYWGSSPLCAACRRGHLGIVRRLLDAGVDPNASGMFWGIMDWFEKKGTPLQTAAEWGRLDIAHLLLCSGVNTEGTGRLPYIKAVRLASDNCHIQVQELLRSHRPWTREDETLWNDPRLLYLEHDITQGLSSGDHSDGSDKGSDQGSDEVSVEGSAEAVSNRTTLPEEAPPLAEALYGTTSALENEVIYEPEGSSTNQQVAIGVDRETTWALGEDFDWDFGEEHNWTTEDPFHGTVEDMLEAYPNEREESDNMLDACHFIDWEYSEFNI</sequence>
<reference evidence="6 7" key="1">
    <citation type="journal article" date="2024" name="IMA Fungus">
        <title>Apiospora arundinis, a panoply of carbohydrate-active enzymes and secondary metabolites.</title>
        <authorList>
            <person name="Sorensen T."/>
            <person name="Petersen C."/>
            <person name="Muurmann A.T."/>
            <person name="Christiansen J.V."/>
            <person name="Brundto M.L."/>
            <person name="Overgaard C.K."/>
            <person name="Boysen A.T."/>
            <person name="Wollenberg R.D."/>
            <person name="Larsen T.O."/>
            <person name="Sorensen J.L."/>
            <person name="Nielsen K.L."/>
            <person name="Sondergaard T.E."/>
        </authorList>
    </citation>
    <scope>NUCLEOTIDE SEQUENCE [LARGE SCALE GENOMIC DNA]</scope>
    <source>
        <strain evidence="6 7">AAU 773</strain>
    </source>
</reference>
<dbReference type="PROSITE" id="PS50088">
    <property type="entry name" value="ANK_REPEAT"/>
    <property type="match status" value="3"/>
</dbReference>
<dbReference type="InterPro" id="IPR036770">
    <property type="entry name" value="Ankyrin_rpt-contain_sf"/>
</dbReference>
<accession>A0ABR2HPP3</accession>
<feature type="repeat" description="ANK" evidence="3">
    <location>
        <begin position="1039"/>
        <end position="1071"/>
    </location>
</feature>
<feature type="region of interest" description="Disordered" evidence="4">
    <location>
        <begin position="1165"/>
        <end position="1206"/>
    </location>
</feature>
<keyword evidence="2 3" id="KW-0040">ANK repeat</keyword>
<dbReference type="Pfam" id="PF14420">
    <property type="entry name" value="Clr5"/>
    <property type="match status" value="1"/>
</dbReference>
<dbReference type="Gene3D" id="1.25.40.20">
    <property type="entry name" value="Ankyrin repeat-containing domain"/>
    <property type="match status" value="3"/>
</dbReference>
<dbReference type="SUPFAM" id="SSF48403">
    <property type="entry name" value="Ankyrin repeat"/>
    <property type="match status" value="1"/>
</dbReference>
<evidence type="ECO:0000256" key="1">
    <source>
        <dbReference type="ARBA" id="ARBA00022737"/>
    </source>
</evidence>
<keyword evidence="1" id="KW-0677">Repeat</keyword>
<evidence type="ECO:0000259" key="5">
    <source>
        <dbReference type="Pfam" id="PF14420"/>
    </source>
</evidence>
<dbReference type="InterPro" id="IPR025676">
    <property type="entry name" value="Clr5_dom"/>
</dbReference>
<feature type="repeat" description="ANK" evidence="3">
    <location>
        <begin position="1003"/>
        <end position="1035"/>
    </location>
</feature>
<dbReference type="PROSITE" id="PS50297">
    <property type="entry name" value="ANK_REP_REGION"/>
    <property type="match status" value="3"/>
</dbReference>
<dbReference type="PANTHER" id="PTHR24198:SF165">
    <property type="entry name" value="ANKYRIN REPEAT-CONTAINING PROTEIN-RELATED"/>
    <property type="match status" value="1"/>
</dbReference>
<evidence type="ECO:0000256" key="4">
    <source>
        <dbReference type="SAM" id="MobiDB-lite"/>
    </source>
</evidence>
<dbReference type="Proteomes" id="UP001390339">
    <property type="component" value="Unassembled WGS sequence"/>
</dbReference>
<dbReference type="PANTHER" id="PTHR24198">
    <property type="entry name" value="ANKYRIN REPEAT AND PROTEIN KINASE DOMAIN-CONTAINING PROTEIN"/>
    <property type="match status" value="1"/>
</dbReference>
<dbReference type="InterPro" id="IPR002110">
    <property type="entry name" value="Ankyrin_rpt"/>
</dbReference>
<proteinExistence type="predicted"/>
<name>A0ABR2HPP3_9PEZI</name>
<comment type="caution">
    <text evidence="6">The sequence shown here is derived from an EMBL/GenBank/DDBJ whole genome shotgun (WGS) entry which is preliminary data.</text>
</comment>
<feature type="domain" description="Clr5" evidence="5">
    <location>
        <begin position="12"/>
        <end position="61"/>
    </location>
</feature>
<keyword evidence="7" id="KW-1185">Reference proteome</keyword>
<protein>
    <submittedName>
        <fullName evidence="6">Ankyrin repeat-containing domain protein</fullName>
    </submittedName>
</protein>
<evidence type="ECO:0000313" key="7">
    <source>
        <dbReference type="Proteomes" id="UP001390339"/>
    </source>
</evidence>
<evidence type="ECO:0000256" key="3">
    <source>
        <dbReference type="PROSITE-ProRule" id="PRU00023"/>
    </source>
</evidence>
<evidence type="ECO:0000256" key="2">
    <source>
        <dbReference type="ARBA" id="ARBA00023043"/>
    </source>
</evidence>
<feature type="repeat" description="ANK" evidence="3">
    <location>
        <begin position="963"/>
        <end position="995"/>
    </location>
</feature>
<organism evidence="6 7">
    <name type="scientific">Apiospora arundinis</name>
    <dbReference type="NCBI Taxonomy" id="335852"/>
    <lineage>
        <taxon>Eukaryota</taxon>
        <taxon>Fungi</taxon>
        <taxon>Dikarya</taxon>
        <taxon>Ascomycota</taxon>
        <taxon>Pezizomycotina</taxon>
        <taxon>Sordariomycetes</taxon>
        <taxon>Xylariomycetidae</taxon>
        <taxon>Amphisphaeriales</taxon>
        <taxon>Apiosporaceae</taxon>
        <taxon>Apiospora</taxon>
    </lineage>
</organism>
<dbReference type="Pfam" id="PF12796">
    <property type="entry name" value="Ank_2"/>
    <property type="match status" value="2"/>
</dbReference>
<dbReference type="EMBL" id="JAPCWZ010000009">
    <property type="protein sequence ID" value="KAK8850948.1"/>
    <property type="molecule type" value="Genomic_DNA"/>
</dbReference>
<evidence type="ECO:0000313" key="6">
    <source>
        <dbReference type="EMBL" id="KAK8850948.1"/>
    </source>
</evidence>